<reference evidence="4 5" key="1">
    <citation type="journal article" date="2013" name="Genome Biol.">
        <title>Genome of Acanthamoeba castellanii highlights extensive lateral gene transfer and early evolution of tyrosine kinase signaling.</title>
        <authorList>
            <person name="Clarke M."/>
            <person name="Lohan A.J."/>
            <person name="Liu B."/>
            <person name="Lagkouvardos I."/>
            <person name="Roy S."/>
            <person name="Zafar N."/>
            <person name="Bertelli C."/>
            <person name="Schilde C."/>
            <person name="Kianianmomeni A."/>
            <person name="Burglin T.R."/>
            <person name="Frech C."/>
            <person name="Turcotte B."/>
            <person name="Kopec K.O."/>
            <person name="Synnott J.M."/>
            <person name="Choo C."/>
            <person name="Paponov I."/>
            <person name="Finkler A."/>
            <person name="Soon Heng Tan C."/>
            <person name="Hutchins A.P."/>
            <person name="Weinmeier T."/>
            <person name="Rattei T."/>
            <person name="Chu J.S."/>
            <person name="Gimenez G."/>
            <person name="Irimia M."/>
            <person name="Rigden D.J."/>
            <person name="Fitzpatrick D.A."/>
            <person name="Lorenzo-Morales J."/>
            <person name="Bateman A."/>
            <person name="Chiu C.H."/>
            <person name="Tang P."/>
            <person name="Hegemann P."/>
            <person name="Fromm H."/>
            <person name="Raoult D."/>
            <person name="Greub G."/>
            <person name="Miranda-Saavedra D."/>
            <person name="Chen N."/>
            <person name="Nash P."/>
            <person name="Ginger M.L."/>
            <person name="Horn M."/>
            <person name="Schaap P."/>
            <person name="Caler L."/>
            <person name="Loftus B."/>
        </authorList>
    </citation>
    <scope>NUCLEOTIDE SEQUENCE [LARGE SCALE GENOMIC DNA]</scope>
    <source>
        <strain evidence="4 5">Neff</strain>
    </source>
</reference>
<dbReference type="Proteomes" id="UP000011083">
    <property type="component" value="Unassembled WGS sequence"/>
</dbReference>
<dbReference type="AlphaFoldDB" id="L8GYT1"/>
<evidence type="ECO:0000313" key="5">
    <source>
        <dbReference type="Proteomes" id="UP000011083"/>
    </source>
</evidence>
<feature type="domain" description="PH" evidence="3">
    <location>
        <begin position="458"/>
        <end position="492"/>
    </location>
</feature>
<dbReference type="GO" id="GO:0007032">
    <property type="term" value="P:endosome organization"/>
    <property type="evidence" value="ECO:0007669"/>
    <property type="project" value="TreeGrafter"/>
</dbReference>
<dbReference type="STRING" id="1257118.L8GYT1"/>
<dbReference type="PANTHER" id="PTHR22902">
    <property type="entry name" value="SESQUIPEDALIAN"/>
    <property type="match status" value="1"/>
</dbReference>
<dbReference type="OrthoDB" id="8436363at2759"/>
<dbReference type="PROSITE" id="PS50003">
    <property type="entry name" value="PH_DOMAIN"/>
    <property type="match status" value="2"/>
</dbReference>
<feature type="compositionally biased region" description="Low complexity" evidence="2">
    <location>
        <begin position="574"/>
        <end position="583"/>
    </location>
</feature>
<feature type="domain" description="PH" evidence="3">
    <location>
        <begin position="23"/>
        <end position="121"/>
    </location>
</feature>
<dbReference type="PANTHER" id="PTHR22902:SF27">
    <property type="entry name" value="PLECKSTRIN HOMOLOGY DOMAIN-CONTAINING FAMILY A MEMBER 3"/>
    <property type="match status" value="1"/>
</dbReference>
<dbReference type="Gene3D" id="2.30.29.30">
    <property type="entry name" value="Pleckstrin-homology domain (PH domain)/Phosphotyrosine-binding domain (PTB)"/>
    <property type="match status" value="2"/>
</dbReference>
<dbReference type="InterPro" id="IPR045188">
    <property type="entry name" value="Boi1/Boi2-like"/>
</dbReference>
<feature type="region of interest" description="Disordered" evidence="2">
    <location>
        <begin position="560"/>
        <end position="599"/>
    </location>
</feature>
<keyword evidence="1" id="KW-0597">Phosphoprotein</keyword>
<dbReference type="RefSeq" id="XP_004340477.1">
    <property type="nucleotide sequence ID" value="XM_004340429.1"/>
</dbReference>
<feature type="compositionally biased region" description="Basic and acidic residues" evidence="2">
    <location>
        <begin position="125"/>
        <end position="135"/>
    </location>
</feature>
<dbReference type="GO" id="GO:0005802">
    <property type="term" value="C:trans-Golgi network"/>
    <property type="evidence" value="ECO:0007669"/>
    <property type="project" value="TreeGrafter"/>
</dbReference>
<dbReference type="Pfam" id="PF00169">
    <property type="entry name" value="PH"/>
    <property type="match status" value="2"/>
</dbReference>
<dbReference type="InterPro" id="IPR032675">
    <property type="entry name" value="LRR_dom_sf"/>
</dbReference>
<dbReference type="SUPFAM" id="SSF50729">
    <property type="entry name" value="PH domain-like"/>
    <property type="match status" value="2"/>
</dbReference>
<dbReference type="Gene3D" id="3.80.10.10">
    <property type="entry name" value="Ribonuclease Inhibitor"/>
    <property type="match status" value="1"/>
</dbReference>
<accession>L8GYT1</accession>
<proteinExistence type="predicted"/>
<evidence type="ECO:0000256" key="1">
    <source>
        <dbReference type="ARBA" id="ARBA00022553"/>
    </source>
</evidence>
<dbReference type="GO" id="GO:0055037">
    <property type="term" value="C:recycling endosome"/>
    <property type="evidence" value="ECO:0007669"/>
    <property type="project" value="TreeGrafter"/>
</dbReference>
<evidence type="ECO:0000313" key="4">
    <source>
        <dbReference type="EMBL" id="ELR18444.1"/>
    </source>
</evidence>
<dbReference type="GO" id="GO:0005829">
    <property type="term" value="C:cytosol"/>
    <property type="evidence" value="ECO:0007669"/>
    <property type="project" value="GOC"/>
</dbReference>
<dbReference type="InterPro" id="IPR001849">
    <property type="entry name" value="PH_domain"/>
</dbReference>
<keyword evidence="5" id="KW-1185">Reference proteome</keyword>
<feature type="region of interest" description="Disordered" evidence="2">
    <location>
        <begin position="114"/>
        <end position="152"/>
    </location>
</feature>
<evidence type="ECO:0000259" key="3">
    <source>
        <dbReference type="PROSITE" id="PS50003"/>
    </source>
</evidence>
<protein>
    <recommendedName>
        <fullName evidence="3">PH domain-containing protein</fullName>
    </recommendedName>
</protein>
<organism evidence="4 5">
    <name type="scientific">Acanthamoeba castellanii (strain ATCC 30010 / Neff)</name>
    <dbReference type="NCBI Taxonomy" id="1257118"/>
    <lineage>
        <taxon>Eukaryota</taxon>
        <taxon>Amoebozoa</taxon>
        <taxon>Discosea</taxon>
        <taxon>Longamoebia</taxon>
        <taxon>Centramoebida</taxon>
        <taxon>Acanthamoebidae</taxon>
        <taxon>Acanthamoeba</taxon>
    </lineage>
</organism>
<dbReference type="GO" id="GO:0001881">
    <property type="term" value="P:receptor recycling"/>
    <property type="evidence" value="ECO:0007669"/>
    <property type="project" value="TreeGrafter"/>
</dbReference>
<dbReference type="SUPFAM" id="SSF52047">
    <property type="entry name" value="RNI-like"/>
    <property type="match status" value="1"/>
</dbReference>
<feature type="compositionally biased region" description="Low complexity" evidence="2">
    <location>
        <begin position="590"/>
        <end position="599"/>
    </location>
</feature>
<dbReference type="GO" id="GO:0005769">
    <property type="term" value="C:early endosome"/>
    <property type="evidence" value="ECO:0007669"/>
    <property type="project" value="TreeGrafter"/>
</dbReference>
<dbReference type="GO" id="GO:0042147">
    <property type="term" value="P:retrograde transport, endosome to Golgi"/>
    <property type="evidence" value="ECO:0007669"/>
    <property type="project" value="TreeGrafter"/>
</dbReference>
<sequence length="714" mass="78831">MDRPGLHSGPSLERIPLPVVLVDTTKEGFLFIRKHNGEWKKYWFVLGRTALCYYRREKELRPVGQIAMDNVTLECRVNEWATKSAAYCFQITHPERPTTFLASATLTERARLMQKPEAPPAPPKLDLERAGFKDDDSTETDTEDEREEDDDPATLASALSAAILASPPTSPRIEMAPPLLGSVDSNTSVTSSSSSLSTASSLSSAASAGAPGVGAAQLASAFSLATQAASSAGPAPALFSSAQAAKLHRPRTFSFTGEKLIVAYRYMKQGLTGQTSPPSVIYIPSNNIYRRFTFNVAIQKLLKSYPSLNTLNITDCKFGGDFELEYIEICQKNPSLTNLEFRNTSGKRNVHDSLFSVVSKLPIHIRSLTLDNILSKVLQTRQQITSIDLSNNPFYTPQMTVLIKCLSSTYLEHINLTGCSVSDEQACLLFAARTKRKGIIVLEEASIRLGSVHGMMAKYAFEVVTPNRIWILCCDSAEDMDAWVDAIQKVKEVQANKVLKSQLEEIKNGVAAFAGVYDTYNIKYPDPHRKWILQWWFPQCLEVLAFSILGEKQEAAAAVEGTGNGTNSGREKLSASTSSLESSLSREGKTSLSSSSSRLSSGRRERNFIDKLINQFVVNSGIAFYLLTGDYLFDDEMVRSVDGVFQPSLTLANHYKHIQFQHENMQRLQHLKSAVHESLRSSVAKGPFDQQSVNALMQSYSAFKSAQSPETPHK</sequence>
<name>L8GYT1_ACACF</name>
<feature type="non-terminal residue" evidence="4">
    <location>
        <position position="714"/>
    </location>
</feature>
<gene>
    <name evidence="4" type="ORF">ACA1_300520</name>
</gene>
<dbReference type="EMBL" id="KB007954">
    <property type="protein sequence ID" value="ELR18444.1"/>
    <property type="molecule type" value="Genomic_DNA"/>
</dbReference>
<evidence type="ECO:0000256" key="2">
    <source>
        <dbReference type="SAM" id="MobiDB-lite"/>
    </source>
</evidence>
<dbReference type="SMART" id="SM00233">
    <property type="entry name" value="PH"/>
    <property type="match status" value="2"/>
</dbReference>
<dbReference type="KEGG" id="acan:ACA1_300520"/>
<dbReference type="GeneID" id="14919218"/>
<dbReference type="InterPro" id="IPR011993">
    <property type="entry name" value="PH-like_dom_sf"/>
</dbReference>
<feature type="compositionally biased region" description="Acidic residues" evidence="2">
    <location>
        <begin position="136"/>
        <end position="152"/>
    </location>
</feature>
<dbReference type="VEuPathDB" id="AmoebaDB:ACA1_300520"/>